<evidence type="ECO:0000313" key="3">
    <source>
        <dbReference type="EMBL" id="KAG6408385.1"/>
    </source>
</evidence>
<feature type="domain" description="2-isopropylmalate synthase LeuA allosteric (dimerisation)" evidence="2">
    <location>
        <begin position="30"/>
        <end position="117"/>
    </location>
</feature>
<evidence type="ECO:0000256" key="1">
    <source>
        <dbReference type="ARBA" id="ARBA00022679"/>
    </source>
</evidence>
<name>A0A8X8X7P7_SALSN</name>
<protein>
    <recommendedName>
        <fullName evidence="2">2-isopropylmalate synthase LeuA allosteric (dimerisation) domain-containing protein</fullName>
    </recommendedName>
</protein>
<gene>
    <name evidence="3" type="ORF">SASPL_131395</name>
</gene>
<evidence type="ECO:0000259" key="2">
    <source>
        <dbReference type="Pfam" id="PF08502"/>
    </source>
</evidence>
<reference evidence="3" key="2">
    <citation type="submission" date="2020-08" db="EMBL/GenBank/DDBJ databases">
        <title>Plant Genome Project.</title>
        <authorList>
            <person name="Zhang R.-G."/>
        </authorList>
    </citation>
    <scope>NUCLEOTIDE SEQUENCE</scope>
    <source>
        <strain evidence="3">Huo1</strain>
        <tissue evidence="3">Leaf</tissue>
    </source>
</reference>
<dbReference type="EMBL" id="PNBA02000011">
    <property type="protein sequence ID" value="KAG6408385.1"/>
    <property type="molecule type" value="Genomic_DNA"/>
</dbReference>
<dbReference type="AlphaFoldDB" id="A0A8X8X7P7"/>
<dbReference type="Gene3D" id="3.30.160.270">
    <property type="match status" value="1"/>
</dbReference>
<proteinExistence type="predicted"/>
<accession>A0A8X8X7P7</accession>
<keyword evidence="1" id="KW-0808">Transferase</keyword>
<dbReference type="InterPro" id="IPR036230">
    <property type="entry name" value="LeuA_allosteric_dom_sf"/>
</dbReference>
<sequence length="213" mass="23135">MLELGYDIDGNELDGLFTRFKTVARNKKGITDNDLIALVSDEIFQTQVVWKLVDIQVTCGTLSLSTATVKLAGMNGDEHIACSFGTGPVDAAYKAVDLIVKAPVVLVEYSMNAVAEVEREQQWILSSLVFVPTSEHSTRCSASRLLLRHRLPTNSEAFISSPVAGFSFFLSCFINQCRGLEAAAGHTGGEPRPWSGGDDRMMYVSGVLPDTVN</sequence>
<dbReference type="InterPro" id="IPR013709">
    <property type="entry name" value="2-isopropylmalate_synth_dimer"/>
</dbReference>
<evidence type="ECO:0000313" key="4">
    <source>
        <dbReference type="Proteomes" id="UP000298416"/>
    </source>
</evidence>
<dbReference type="GO" id="GO:0003852">
    <property type="term" value="F:2-isopropylmalate synthase activity"/>
    <property type="evidence" value="ECO:0007669"/>
    <property type="project" value="InterPro"/>
</dbReference>
<organism evidence="3">
    <name type="scientific">Salvia splendens</name>
    <name type="common">Scarlet sage</name>
    <dbReference type="NCBI Taxonomy" id="180675"/>
    <lineage>
        <taxon>Eukaryota</taxon>
        <taxon>Viridiplantae</taxon>
        <taxon>Streptophyta</taxon>
        <taxon>Embryophyta</taxon>
        <taxon>Tracheophyta</taxon>
        <taxon>Spermatophyta</taxon>
        <taxon>Magnoliopsida</taxon>
        <taxon>eudicotyledons</taxon>
        <taxon>Gunneridae</taxon>
        <taxon>Pentapetalae</taxon>
        <taxon>asterids</taxon>
        <taxon>lamiids</taxon>
        <taxon>Lamiales</taxon>
        <taxon>Lamiaceae</taxon>
        <taxon>Nepetoideae</taxon>
        <taxon>Mentheae</taxon>
        <taxon>Salviinae</taxon>
        <taxon>Salvia</taxon>
        <taxon>Salvia subgen. Calosphace</taxon>
        <taxon>core Calosphace</taxon>
    </lineage>
</organism>
<dbReference type="SUPFAM" id="SSF110921">
    <property type="entry name" value="2-isopropylmalate synthase LeuA, allosteric (dimerisation) domain"/>
    <property type="match status" value="1"/>
</dbReference>
<dbReference type="Proteomes" id="UP000298416">
    <property type="component" value="Unassembled WGS sequence"/>
</dbReference>
<comment type="caution">
    <text evidence="3">The sequence shown here is derived from an EMBL/GenBank/DDBJ whole genome shotgun (WGS) entry which is preliminary data.</text>
</comment>
<reference evidence="3" key="1">
    <citation type="submission" date="2018-01" db="EMBL/GenBank/DDBJ databases">
        <authorList>
            <person name="Mao J.F."/>
        </authorList>
    </citation>
    <scope>NUCLEOTIDE SEQUENCE</scope>
    <source>
        <strain evidence="3">Huo1</strain>
        <tissue evidence="3">Leaf</tissue>
    </source>
</reference>
<dbReference type="GO" id="GO:0009098">
    <property type="term" value="P:L-leucine biosynthetic process"/>
    <property type="evidence" value="ECO:0007669"/>
    <property type="project" value="InterPro"/>
</dbReference>
<dbReference type="Pfam" id="PF08502">
    <property type="entry name" value="LeuA_dimer"/>
    <property type="match status" value="1"/>
</dbReference>
<keyword evidence="4" id="KW-1185">Reference proteome</keyword>